<proteinExistence type="predicted"/>
<dbReference type="Proteomes" id="UP001605036">
    <property type="component" value="Unassembled WGS sequence"/>
</dbReference>
<organism evidence="2 3">
    <name type="scientific">Riccia fluitans</name>
    <dbReference type="NCBI Taxonomy" id="41844"/>
    <lineage>
        <taxon>Eukaryota</taxon>
        <taxon>Viridiplantae</taxon>
        <taxon>Streptophyta</taxon>
        <taxon>Embryophyta</taxon>
        <taxon>Marchantiophyta</taxon>
        <taxon>Marchantiopsida</taxon>
        <taxon>Marchantiidae</taxon>
        <taxon>Marchantiales</taxon>
        <taxon>Ricciaceae</taxon>
        <taxon>Riccia</taxon>
    </lineage>
</organism>
<gene>
    <name evidence="2" type="ORF">R1flu_017804</name>
</gene>
<evidence type="ECO:0000313" key="2">
    <source>
        <dbReference type="EMBL" id="KAL2649676.1"/>
    </source>
</evidence>
<name>A0ABD1ZFC5_9MARC</name>
<dbReference type="AlphaFoldDB" id="A0ABD1ZFC5"/>
<dbReference type="EMBL" id="JBHFFA010000001">
    <property type="protein sequence ID" value="KAL2649676.1"/>
    <property type="molecule type" value="Genomic_DNA"/>
</dbReference>
<evidence type="ECO:0000313" key="3">
    <source>
        <dbReference type="Proteomes" id="UP001605036"/>
    </source>
</evidence>
<reference evidence="2 3" key="1">
    <citation type="submission" date="2024-09" db="EMBL/GenBank/DDBJ databases">
        <title>Chromosome-scale assembly of Riccia fluitans.</title>
        <authorList>
            <person name="Paukszto L."/>
            <person name="Sawicki J."/>
            <person name="Karawczyk K."/>
            <person name="Piernik-Szablinska J."/>
            <person name="Szczecinska M."/>
            <person name="Mazdziarz M."/>
        </authorList>
    </citation>
    <scope>NUCLEOTIDE SEQUENCE [LARGE SCALE GENOMIC DNA]</scope>
    <source>
        <strain evidence="2">Rf_01</strain>
        <tissue evidence="2">Aerial parts of the thallus</tissue>
    </source>
</reference>
<feature type="region of interest" description="Disordered" evidence="1">
    <location>
        <begin position="1"/>
        <end position="29"/>
    </location>
</feature>
<keyword evidence="3" id="KW-1185">Reference proteome</keyword>
<accession>A0ABD1ZFC5</accession>
<evidence type="ECO:0000256" key="1">
    <source>
        <dbReference type="SAM" id="MobiDB-lite"/>
    </source>
</evidence>
<protein>
    <submittedName>
        <fullName evidence="2">Uncharacterized protein</fullName>
    </submittedName>
</protein>
<comment type="caution">
    <text evidence="2">The sequence shown here is derived from an EMBL/GenBank/DDBJ whole genome shotgun (WGS) entry which is preliminary data.</text>
</comment>
<sequence length="131" mass="14344">MVAKEGASLSMDSRDYHQENEGFDDCSQRPDLSSEGFAGIHSPLMSIPSSQVNPQLFAHVVRLHVAPIDPDHIVAWARRAATHPLPQNPVERVEIRGRLPQLQFDGSAFHGLLFLLFLNFPSSSGAPSMSG</sequence>